<name>A0A011M5T9_9PROT</name>
<evidence type="ECO:0000313" key="3">
    <source>
        <dbReference type="Proteomes" id="UP000020218"/>
    </source>
</evidence>
<dbReference type="Proteomes" id="UP000020218">
    <property type="component" value="Unassembled WGS sequence"/>
</dbReference>
<dbReference type="PATRIC" id="fig|1454001.3.peg.3608"/>
<comment type="caution">
    <text evidence="2">The sequence shown here is derived from an EMBL/GenBank/DDBJ whole genome shotgun (WGS) entry which is preliminary data.</text>
</comment>
<evidence type="ECO:0000256" key="1">
    <source>
        <dbReference type="SAM" id="MobiDB-lite"/>
    </source>
</evidence>
<keyword evidence="3" id="KW-1185">Reference proteome</keyword>
<organism evidence="2 3">
    <name type="scientific">Candidatus Accumulibacter adjunctus</name>
    <dbReference type="NCBI Taxonomy" id="1454001"/>
    <lineage>
        <taxon>Bacteria</taxon>
        <taxon>Pseudomonadati</taxon>
        <taxon>Pseudomonadota</taxon>
        <taxon>Betaproteobacteria</taxon>
        <taxon>Candidatus Accumulibacter</taxon>
    </lineage>
</organism>
<evidence type="ECO:0000313" key="2">
    <source>
        <dbReference type="EMBL" id="EXI64953.1"/>
    </source>
</evidence>
<protein>
    <submittedName>
        <fullName evidence="2">Uncharacterized protein</fullName>
    </submittedName>
</protein>
<proteinExistence type="predicted"/>
<dbReference type="STRING" id="1454001.AW08_03576"/>
<feature type="region of interest" description="Disordered" evidence="1">
    <location>
        <begin position="200"/>
        <end position="233"/>
    </location>
</feature>
<feature type="region of interest" description="Disordered" evidence="1">
    <location>
        <begin position="257"/>
        <end position="282"/>
    </location>
</feature>
<gene>
    <name evidence="2" type="ORF">AW08_03576</name>
</gene>
<accession>A0A011M5T9</accession>
<dbReference type="EMBL" id="JFAX01000031">
    <property type="protein sequence ID" value="EXI64953.1"/>
    <property type="molecule type" value="Genomic_DNA"/>
</dbReference>
<reference evidence="2" key="1">
    <citation type="submission" date="2014-02" db="EMBL/GenBank/DDBJ databases">
        <title>Expanding our view of genomic diversity in Candidatus Accumulibacter clades.</title>
        <authorList>
            <person name="Skennerton C.T."/>
            <person name="Barr J.J."/>
            <person name="Slater F.R."/>
            <person name="Bond P.L."/>
            <person name="Tyson G.W."/>
        </authorList>
    </citation>
    <scope>NUCLEOTIDE SEQUENCE [LARGE SCALE GENOMIC DNA]</scope>
</reference>
<sequence>MVGNVYTVTKPIQETIMNRFATLLAALPLAGCLSIADAGALVDVSVVDRQTGERLEVHRHQGRFYVAGTPGSGYVVRLHNRTAGRLLTVLSVDGINAISGETAATSQSGYVLPAGQSAEVAGWRKSMDEVAAFYFTSLADSYAARTDRPRNVGVIAVAVFRESVAPAPAVARSSRDSEADAAGASPSAAAAAKAAPAAEASANEAARARQQAASRLGTGHGERLSAPTQYTDFRRASDHPVEIVSIHYDSRARLLAQGVIPRPRQSPQPNPFPGGFAPDPRS</sequence>
<dbReference type="AlphaFoldDB" id="A0A011M5T9"/>
<feature type="compositionally biased region" description="Low complexity" evidence="1">
    <location>
        <begin position="200"/>
        <end position="214"/>
    </location>
</feature>